<dbReference type="EMBL" id="GDHC01011748">
    <property type="protein sequence ID" value="JAQ06881.1"/>
    <property type="molecule type" value="Transcribed_RNA"/>
</dbReference>
<accession>A0A146LFE6</accession>
<name>A0A146LFE6_LYGHE</name>
<dbReference type="AlphaFoldDB" id="A0A146LFE6"/>
<evidence type="ECO:0000313" key="1">
    <source>
        <dbReference type="EMBL" id="JAQ06881.1"/>
    </source>
</evidence>
<organism evidence="1">
    <name type="scientific">Lygus hesperus</name>
    <name type="common">Western plant bug</name>
    <dbReference type="NCBI Taxonomy" id="30085"/>
    <lineage>
        <taxon>Eukaryota</taxon>
        <taxon>Metazoa</taxon>
        <taxon>Ecdysozoa</taxon>
        <taxon>Arthropoda</taxon>
        <taxon>Hexapoda</taxon>
        <taxon>Insecta</taxon>
        <taxon>Pterygota</taxon>
        <taxon>Neoptera</taxon>
        <taxon>Paraneoptera</taxon>
        <taxon>Hemiptera</taxon>
        <taxon>Heteroptera</taxon>
        <taxon>Panheteroptera</taxon>
        <taxon>Cimicomorpha</taxon>
        <taxon>Miridae</taxon>
        <taxon>Mirini</taxon>
        <taxon>Lygus</taxon>
    </lineage>
</organism>
<sequence>MPLYVLTTTFFVTRSTLTGEQEPQTVIYSCLAADKVIPVLTNAYISKTFDMLVMCIDALNFVNSCAYVKSLYNSVIAKNNSRSGNIKDASTSCADMPVILLLTKADSEVMYTDDGTNLECTAV</sequence>
<reference evidence="1" key="1">
    <citation type="journal article" date="2016" name="Gigascience">
        <title>De novo construction of an expanded transcriptome assembly for the western tarnished plant bug, Lygus hesperus.</title>
        <authorList>
            <person name="Tassone E.E."/>
            <person name="Geib S.M."/>
            <person name="Hall B."/>
            <person name="Fabrick J.A."/>
            <person name="Brent C.S."/>
            <person name="Hull J.J."/>
        </authorList>
    </citation>
    <scope>NUCLEOTIDE SEQUENCE</scope>
</reference>
<proteinExistence type="predicted"/>
<protein>
    <submittedName>
        <fullName evidence="1">Uncharacterized protein</fullName>
    </submittedName>
</protein>
<gene>
    <name evidence="1" type="ORF">g.63492</name>
</gene>